<dbReference type="Proteomes" id="UP000494206">
    <property type="component" value="Unassembled WGS sequence"/>
</dbReference>
<keyword evidence="4 6" id="KW-1133">Transmembrane helix</keyword>
<dbReference type="InterPro" id="IPR019402">
    <property type="entry name" value="CWH43_N"/>
</dbReference>
<evidence type="ECO:0000256" key="6">
    <source>
        <dbReference type="SAM" id="Phobius"/>
    </source>
</evidence>
<evidence type="ECO:0000256" key="4">
    <source>
        <dbReference type="ARBA" id="ARBA00022989"/>
    </source>
</evidence>
<dbReference type="PANTHER" id="PTHR21324:SF2">
    <property type="entry name" value="EG:22E5.9 PROTEIN"/>
    <property type="match status" value="1"/>
</dbReference>
<dbReference type="EMBL" id="CADEPM010000002">
    <property type="protein sequence ID" value="CAB3399309.1"/>
    <property type="molecule type" value="Genomic_DNA"/>
</dbReference>
<accession>A0A8S1EER4</accession>
<comment type="subcellular location">
    <subcellularLocation>
        <location evidence="1">Endomembrane system</location>
        <topology evidence="1">Multi-pass membrane protein</topology>
    </subcellularLocation>
</comment>
<comment type="similarity">
    <text evidence="2">Belongs to the DRAM/TMEM150 family.</text>
</comment>
<feature type="transmembrane region" description="Helical" evidence="6">
    <location>
        <begin position="168"/>
        <end position="196"/>
    </location>
</feature>
<feature type="transmembrane region" description="Helical" evidence="6">
    <location>
        <begin position="274"/>
        <end position="306"/>
    </location>
</feature>
<proteinExistence type="inferred from homology"/>
<organism evidence="8 9">
    <name type="scientific">Caenorhabditis bovis</name>
    <dbReference type="NCBI Taxonomy" id="2654633"/>
    <lineage>
        <taxon>Eukaryota</taxon>
        <taxon>Metazoa</taxon>
        <taxon>Ecdysozoa</taxon>
        <taxon>Nematoda</taxon>
        <taxon>Chromadorea</taxon>
        <taxon>Rhabditida</taxon>
        <taxon>Rhabditina</taxon>
        <taxon>Rhabditomorpha</taxon>
        <taxon>Rhabditoidea</taxon>
        <taxon>Rhabditidae</taxon>
        <taxon>Peloderinae</taxon>
        <taxon>Caenorhabditis</taxon>
    </lineage>
</organism>
<dbReference type="InterPro" id="IPR050911">
    <property type="entry name" value="DRAM/TMEM150_Autophagy_Mod"/>
</dbReference>
<feature type="transmembrane region" description="Helical" evidence="6">
    <location>
        <begin position="208"/>
        <end position="227"/>
    </location>
</feature>
<evidence type="ECO:0000313" key="9">
    <source>
        <dbReference type="Proteomes" id="UP000494206"/>
    </source>
</evidence>
<dbReference type="PANTHER" id="PTHR21324">
    <property type="entry name" value="FASTING-INDUCIBLE INTEGRAL MEMBRANE PROTEIN TM6P1-RELATED"/>
    <property type="match status" value="1"/>
</dbReference>
<protein>
    <recommendedName>
        <fullName evidence="7">CWH43-like N-terminal domain-containing protein</fullName>
    </recommendedName>
</protein>
<feature type="transmembrane region" description="Helical" evidence="6">
    <location>
        <begin position="326"/>
        <end position="346"/>
    </location>
</feature>
<feature type="domain" description="CWH43-like N-terminal" evidence="7">
    <location>
        <begin position="122"/>
        <end position="352"/>
    </location>
</feature>
<keyword evidence="5 6" id="KW-0472">Membrane</keyword>
<keyword evidence="3 6" id="KW-0812">Transmembrane</keyword>
<evidence type="ECO:0000256" key="1">
    <source>
        <dbReference type="ARBA" id="ARBA00004127"/>
    </source>
</evidence>
<feature type="transmembrane region" description="Helical" evidence="6">
    <location>
        <begin position="233"/>
        <end position="253"/>
    </location>
</feature>
<dbReference type="GO" id="GO:0012505">
    <property type="term" value="C:endomembrane system"/>
    <property type="evidence" value="ECO:0007669"/>
    <property type="project" value="UniProtKB-SubCell"/>
</dbReference>
<comment type="caution">
    <text evidence="8">The sequence shown here is derived from an EMBL/GenBank/DDBJ whole genome shotgun (WGS) entry which is preliminary data.</text>
</comment>
<sequence>MSEEENIYVEVFPKTETLKPHRPRIMDIISEEEANREYTSHDYRQLLTMPGVPREKKRCLAQLVRDHMRLKESNSKMAKKMEAYERKERREMKKKKTNSVLTIFSSGVHDLFARMFGELRYAPIPIIFGIVFTINLVVVYIMAVINDDVDPILPYLSSAADRRPQSCIFAILTNISAMLSFAVILLRYHIVALYFVIEHDDHLNTIRANNLSMISGIIACTGMFIIANVQETALTGLHLFAAFMTFLFGIMYMGFQTFASYNFAARNMGTKFLFYFRLVLTVIATFSFLAAIICGVIASSQFHAVYPNDPIPRPWNRKLYQPGTEMHIISASFEWIVAVLHCVYLVSMSRDMEFLRIRVTITHEIDEAERIYILECNDEA</sequence>
<dbReference type="AlphaFoldDB" id="A0A8S1EER4"/>
<evidence type="ECO:0000259" key="7">
    <source>
        <dbReference type="Pfam" id="PF10277"/>
    </source>
</evidence>
<evidence type="ECO:0000256" key="5">
    <source>
        <dbReference type="ARBA" id="ARBA00023136"/>
    </source>
</evidence>
<evidence type="ECO:0000313" key="8">
    <source>
        <dbReference type="EMBL" id="CAB3399309.1"/>
    </source>
</evidence>
<dbReference type="Pfam" id="PF10277">
    <property type="entry name" value="Frag1"/>
    <property type="match status" value="1"/>
</dbReference>
<keyword evidence="9" id="KW-1185">Reference proteome</keyword>
<name>A0A8S1EER4_9PELO</name>
<dbReference type="OrthoDB" id="191706at2759"/>
<feature type="transmembrane region" description="Helical" evidence="6">
    <location>
        <begin position="124"/>
        <end position="145"/>
    </location>
</feature>
<reference evidence="8 9" key="1">
    <citation type="submission" date="2020-04" db="EMBL/GenBank/DDBJ databases">
        <authorList>
            <person name="Laetsch R D."/>
            <person name="Stevens L."/>
            <person name="Kumar S."/>
            <person name="Blaxter L. M."/>
        </authorList>
    </citation>
    <scope>NUCLEOTIDE SEQUENCE [LARGE SCALE GENOMIC DNA]</scope>
</reference>
<evidence type="ECO:0000256" key="2">
    <source>
        <dbReference type="ARBA" id="ARBA00006565"/>
    </source>
</evidence>
<gene>
    <name evidence="8" type="ORF">CBOVIS_LOCUS2455</name>
</gene>
<evidence type="ECO:0000256" key="3">
    <source>
        <dbReference type="ARBA" id="ARBA00022692"/>
    </source>
</evidence>